<dbReference type="Proteomes" id="UP001479436">
    <property type="component" value="Unassembled WGS sequence"/>
</dbReference>
<evidence type="ECO:0000256" key="2">
    <source>
        <dbReference type="ARBA" id="ARBA00010617"/>
    </source>
</evidence>
<keyword evidence="6 8" id="KW-0408">Iron</keyword>
<evidence type="ECO:0000256" key="6">
    <source>
        <dbReference type="ARBA" id="ARBA00023004"/>
    </source>
</evidence>
<dbReference type="Gene3D" id="1.10.630.10">
    <property type="entry name" value="Cytochrome P450"/>
    <property type="match status" value="1"/>
</dbReference>
<gene>
    <name evidence="9" type="primary">CYP4V2</name>
    <name evidence="9" type="ORF">K7432_001903</name>
</gene>
<keyword evidence="4 8" id="KW-0479">Metal-binding</keyword>
<evidence type="ECO:0000313" key="10">
    <source>
        <dbReference type="Proteomes" id="UP001479436"/>
    </source>
</evidence>
<evidence type="ECO:0000313" key="9">
    <source>
        <dbReference type="EMBL" id="KAK9727370.1"/>
    </source>
</evidence>
<dbReference type="SUPFAM" id="SSF48264">
    <property type="entry name" value="Cytochrome P450"/>
    <property type="match status" value="1"/>
</dbReference>
<sequence>MALLLSLFYVALLPFASVLILWICVDVRNRIWLNKIPKLSGPKPKFLIGNFELKEPHISISERIKTYGNHFKFISFFFPFVFTANPEDYRRIFSAENFPKASIYDEVGRFLGEDGLITIHHLKNGGPWKKQRQLLNQAFKVSAVKSMQNCFQRHATRFAEKLKGMVGSEVDMLEEITSLTLSIIIDVIGAEEAPKEFNNALLRIISDLSSPWLVIPYGGYYLRWKYRHEFKIVNDFIYKSIANYSLNRGQQAKSEYKTLLNLMVDAEEGGLRLNSREIRDHLFAFLFAGHETTANSLSWLIWELSLHPEAANKLILEMSQFRSPIQDDAHRLNYFNSCINETLRLYPPVTALSRHLDAPYQLHGTDILIPKGFDIQCDIYNTQRNPEYWSDPDSFIPERWDEKNESRHPSAYVPFSAGPRICIGKGFFLQESSVIVHTILTAGIRFVPPTQNISNNGVPTTRTGLLKPHKVVVKITM</sequence>
<dbReference type="InterPro" id="IPR002403">
    <property type="entry name" value="Cyt_P450_E_grp-IV"/>
</dbReference>
<evidence type="ECO:0000256" key="1">
    <source>
        <dbReference type="ARBA" id="ARBA00001971"/>
    </source>
</evidence>
<evidence type="ECO:0000256" key="3">
    <source>
        <dbReference type="ARBA" id="ARBA00022617"/>
    </source>
</evidence>
<comment type="similarity">
    <text evidence="2 8">Belongs to the cytochrome P450 family.</text>
</comment>
<dbReference type="EMBL" id="JASJQH010006922">
    <property type="protein sequence ID" value="KAK9727370.1"/>
    <property type="molecule type" value="Genomic_DNA"/>
</dbReference>
<evidence type="ECO:0000256" key="8">
    <source>
        <dbReference type="RuleBase" id="RU000461"/>
    </source>
</evidence>
<accession>A0ABR2W8S5</accession>
<dbReference type="PANTHER" id="PTHR24291:SF50">
    <property type="entry name" value="BIFUNCTIONAL ALBAFLAVENONE MONOOXYGENASE_TERPENE SYNTHASE"/>
    <property type="match status" value="1"/>
</dbReference>
<keyword evidence="10" id="KW-1185">Reference proteome</keyword>
<comment type="cofactor">
    <cofactor evidence="1">
        <name>heme</name>
        <dbReference type="ChEBI" id="CHEBI:30413"/>
    </cofactor>
</comment>
<dbReference type="InterPro" id="IPR017972">
    <property type="entry name" value="Cyt_P450_CS"/>
</dbReference>
<dbReference type="PRINTS" id="PR00385">
    <property type="entry name" value="P450"/>
</dbReference>
<reference evidence="9 10" key="1">
    <citation type="submission" date="2023-04" db="EMBL/GenBank/DDBJ databases">
        <title>Genome of Basidiobolus ranarum AG-B5.</title>
        <authorList>
            <person name="Stajich J.E."/>
            <person name="Carter-House D."/>
            <person name="Gryganskyi A."/>
        </authorList>
    </citation>
    <scope>NUCLEOTIDE SEQUENCE [LARGE SCALE GENOMIC DNA]</scope>
    <source>
        <strain evidence="9 10">AG-B5</strain>
    </source>
</reference>
<protein>
    <submittedName>
        <fullName evidence="9">Cytochrome P450 4V2</fullName>
    </submittedName>
</protein>
<dbReference type="PRINTS" id="PR00465">
    <property type="entry name" value="EP450IV"/>
</dbReference>
<keyword evidence="3 8" id="KW-0349">Heme</keyword>
<dbReference type="PANTHER" id="PTHR24291">
    <property type="entry name" value="CYTOCHROME P450 FAMILY 4"/>
    <property type="match status" value="1"/>
</dbReference>
<evidence type="ECO:0000256" key="7">
    <source>
        <dbReference type="ARBA" id="ARBA00023033"/>
    </source>
</evidence>
<evidence type="ECO:0000256" key="5">
    <source>
        <dbReference type="ARBA" id="ARBA00023002"/>
    </source>
</evidence>
<evidence type="ECO:0000256" key="4">
    <source>
        <dbReference type="ARBA" id="ARBA00022723"/>
    </source>
</evidence>
<dbReference type="Pfam" id="PF00067">
    <property type="entry name" value="p450"/>
    <property type="match status" value="1"/>
</dbReference>
<name>A0ABR2W8S5_9FUNG</name>
<proteinExistence type="inferred from homology"/>
<keyword evidence="7 8" id="KW-0503">Monooxygenase</keyword>
<dbReference type="InterPro" id="IPR050196">
    <property type="entry name" value="Cytochrome_P450_Monoox"/>
</dbReference>
<dbReference type="PROSITE" id="PS00086">
    <property type="entry name" value="CYTOCHROME_P450"/>
    <property type="match status" value="1"/>
</dbReference>
<dbReference type="InterPro" id="IPR036396">
    <property type="entry name" value="Cyt_P450_sf"/>
</dbReference>
<dbReference type="InterPro" id="IPR001128">
    <property type="entry name" value="Cyt_P450"/>
</dbReference>
<organism evidence="9 10">
    <name type="scientific">Basidiobolus ranarum</name>
    <dbReference type="NCBI Taxonomy" id="34480"/>
    <lineage>
        <taxon>Eukaryota</taxon>
        <taxon>Fungi</taxon>
        <taxon>Fungi incertae sedis</taxon>
        <taxon>Zoopagomycota</taxon>
        <taxon>Entomophthoromycotina</taxon>
        <taxon>Basidiobolomycetes</taxon>
        <taxon>Basidiobolales</taxon>
        <taxon>Basidiobolaceae</taxon>
        <taxon>Basidiobolus</taxon>
    </lineage>
</organism>
<comment type="caution">
    <text evidence="9">The sequence shown here is derived from an EMBL/GenBank/DDBJ whole genome shotgun (WGS) entry which is preliminary data.</text>
</comment>
<keyword evidence="5 8" id="KW-0560">Oxidoreductase</keyword>